<gene>
    <name evidence="1" type="ORF">SGA01_17590</name>
</gene>
<reference evidence="1 2" key="1">
    <citation type="submission" date="2019-06" db="EMBL/GenBank/DDBJ databases">
        <title>Whole genome shotgun sequence of Streptomyces gardneri NBRC 12865.</title>
        <authorList>
            <person name="Hosoyama A."/>
            <person name="Uohara A."/>
            <person name="Ohji S."/>
            <person name="Ichikawa N."/>
        </authorList>
    </citation>
    <scope>NUCLEOTIDE SEQUENCE [LARGE SCALE GENOMIC DNA]</scope>
    <source>
        <strain evidence="1 2">NBRC 12865</strain>
    </source>
</reference>
<evidence type="ECO:0000313" key="1">
    <source>
        <dbReference type="EMBL" id="GEB56154.1"/>
    </source>
</evidence>
<dbReference type="Proteomes" id="UP000315226">
    <property type="component" value="Unassembled WGS sequence"/>
</dbReference>
<keyword evidence="2" id="KW-1185">Reference proteome</keyword>
<protein>
    <submittedName>
        <fullName evidence="1">Uncharacterized protein</fullName>
    </submittedName>
</protein>
<organism evidence="1 2">
    <name type="scientific">Streptomyces gardneri</name>
    <dbReference type="NCBI Taxonomy" id="66892"/>
    <lineage>
        <taxon>Bacteria</taxon>
        <taxon>Bacillati</taxon>
        <taxon>Actinomycetota</taxon>
        <taxon>Actinomycetes</taxon>
        <taxon>Kitasatosporales</taxon>
        <taxon>Streptomycetaceae</taxon>
        <taxon>Streptomyces</taxon>
    </lineage>
</organism>
<dbReference type="EMBL" id="BJMN01000011">
    <property type="protein sequence ID" value="GEB56154.1"/>
    <property type="molecule type" value="Genomic_DNA"/>
</dbReference>
<sequence>MDEREVAVEDDDVVVVHPDAFEGRGAVVHDVDCHGLPAQSGGHRIGEQLLVLDDEYTHVVVLPLSRGPKGDRLKT</sequence>
<evidence type="ECO:0000313" key="2">
    <source>
        <dbReference type="Proteomes" id="UP000315226"/>
    </source>
</evidence>
<dbReference type="AlphaFoldDB" id="A0A4Y3RFD5"/>
<name>A0A4Y3RFD5_9ACTN</name>
<accession>A0A4Y3RFD5</accession>
<proteinExistence type="predicted"/>
<comment type="caution">
    <text evidence="1">The sequence shown here is derived from an EMBL/GenBank/DDBJ whole genome shotgun (WGS) entry which is preliminary data.</text>
</comment>